<protein>
    <submittedName>
        <fullName evidence="1">Uncharacterized protein</fullName>
    </submittedName>
</protein>
<organism evidence="1">
    <name type="scientific">marine sediment metagenome</name>
    <dbReference type="NCBI Taxonomy" id="412755"/>
    <lineage>
        <taxon>unclassified sequences</taxon>
        <taxon>metagenomes</taxon>
        <taxon>ecological metagenomes</taxon>
    </lineage>
</organism>
<sequence>LPGLIEAYQALSRQMTEQGKLKEARVVVDHIKRLMGSHAKTDADIFIALKQGNFSSAAEAALECLSNGSSELGPEAQTMADALVLAFEEVELSGSVPAALRDARSAIHAALNLVTQEQHQEALAALRPIGIGSMFAQWKLFIKGLIAFYQGDDQKASRAFQSLSGDSFPAKAAEPYIILLKGNKALEKHCKKEDLLRQLCRITGKETLADVLPRAEYLWRVGRIRDSYRHVRNTLDDFPSEEPGIAHTLSVF</sequence>
<comment type="caution">
    <text evidence="1">The sequence shown here is derived from an EMBL/GenBank/DDBJ whole genome shotgun (WGS) entry which is preliminary data.</text>
</comment>
<proteinExistence type="predicted"/>
<dbReference type="AlphaFoldDB" id="X0XWA8"/>
<dbReference type="EMBL" id="BARS01042105">
    <property type="protein sequence ID" value="GAG39482.1"/>
    <property type="molecule type" value="Genomic_DNA"/>
</dbReference>
<reference evidence="1" key="1">
    <citation type="journal article" date="2014" name="Front. Microbiol.">
        <title>High frequency of phylogenetically diverse reductive dehalogenase-homologous genes in deep subseafloor sedimentary metagenomes.</title>
        <authorList>
            <person name="Kawai M."/>
            <person name="Futagami T."/>
            <person name="Toyoda A."/>
            <person name="Takaki Y."/>
            <person name="Nishi S."/>
            <person name="Hori S."/>
            <person name="Arai W."/>
            <person name="Tsubouchi T."/>
            <person name="Morono Y."/>
            <person name="Uchiyama I."/>
            <person name="Ito T."/>
            <person name="Fujiyama A."/>
            <person name="Inagaki F."/>
            <person name="Takami H."/>
        </authorList>
    </citation>
    <scope>NUCLEOTIDE SEQUENCE</scope>
    <source>
        <strain evidence="1">Expedition CK06-06</strain>
    </source>
</reference>
<name>X0XWA8_9ZZZZ</name>
<accession>X0XWA8</accession>
<feature type="non-terminal residue" evidence="1">
    <location>
        <position position="252"/>
    </location>
</feature>
<feature type="non-terminal residue" evidence="1">
    <location>
        <position position="1"/>
    </location>
</feature>
<gene>
    <name evidence="1" type="ORF">S01H1_63939</name>
</gene>
<evidence type="ECO:0000313" key="1">
    <source>
        <dbReference type="EMBL" id="GAG39482.1"/>
    </source>
</evidence>